<protein>
    <submittedName>
        <fullName evidence="2">DUF397 domain-containing protein</fullName>
    </submittedName>
</protein>
<dbReference type="RefSeq" id="WP_316249612.1">
    <property type="nucleotide sequence ID" value="NZ_JANZYP010000050.1"/>
</dbReference>
<comment type="caution">
    <text evidence="2">The sequence shown here is derived from an EMBL/GenBank/DDBJ whole genome shotgun (WGS) entry which is preliminary data.</text>
</comment>
<evidence type="ECO:0000313" key="2">
    <source>
        <dbReference type="EMBL" id="MFC4586396.1"/>
    </source>
</evidence>
<evidence type="ECO:0000313" key="3">
    <source>
        <dbReference type="Proteomes" id="UP001595891"/>
    </source>
</evidence>
<dbReference type="InterPro" id="IPR007278">
    <property type="entry name" value="DUF397"/>
</dbReference>
<gene>
    <name evidence="2" type="ORF">ACFO8L_09950</name>
</gene>
<dbReference type="EMBL" id="JBHSFN010000005">
    <property type="protein sequence ID" value="MFC4586396.1"/>
    <property type="molecule type" value="Genomic_DNA"/>
</dbReference>
<dbReference type="Pfam" id="PF04149">
    <property type="entry name" value="DUF397"/>
    <property type="match status" value="1"/>
</dbReference>
<proteinExistence type="predicted"/>
<dbReference type="Proteomes" id="UP001595891">
    <property type="component" value="Unassembled WGS sequence"/>
</dbReference>
<name>A0ABV9ED27_9ACTN</name>
<organism evidence="2 3">
    <name type="scientific">Sphaerisporangium corydalis</name>
    <dbReference type="NCBI Taxonomy" id="1441875"/>
    <lineage>
        <taxon>Bacteria</taxon>
        <taxon>Bacillati</taxon>
        <taxon>Actinomycetota</taxon>
        <taxon>Actinomycetes</taxon>
        <taxon>Streptosporangiales</taxon>
        <taxon>Streptosporangiaceae</taxon>
        <taxon>Sphaerisporangium</taxon>
    </lineage>
</organism>
<accession>A0ABV9ED27</accession>
<sequence>MALPLPDLADGPASLPKGDFVDEITVLAWRKSSFSASGDNCVEVADLPDGGCAVRDSKAPSGMRLQVSAREWRTFVHEVKRVDQGETAAPAAVPHTLSGE</sequence>
<reference evidence="3" key="1">
    <citation type="journal article" date="2019" name="Int. J. Syst. Evol. Microbiol.">
        <title>The Global Catalogue of Microorganisms (GCM) 10K type strain sequencing project: providing services to taxonomists for standard genome sequencing and annotation.</title>
        <authorList>
            <consortium name="The Broad Institute Genomics Platform"/>
            <consortium name="The Broad Institute Genome Sequencing Center for Infectious Disease"/>
            <person name="Wu L."/>
            <person name="Ma J."/>
        </authorList>
    </citation>
    <scope>NUCLEOTIDE SEQUENCE [LARGE SCALE GENOMIC DNA]</scope>
    <source>
        <strain evidence="3">CCUG 49560</strain>
    </source>
</reference>
<evidence type="ECO:0000259" key="1">
    <source>
        <dbReference type="Pfam" id="PF04149"/>
    </source>
</evidence>
<feature type="domain" description="DUF397" evidence="1">
    <location>
        <begin position="27"/>
        <end position="80"/>
    </location>
</feature>
<keyword evidence="3" id="KW-1185">Reference proteome</keyword>